<geneLocation type="plasmid" evidence="1 2">
    <name>unnamed2</name>
</geneLocation>
<keyword evidence="2" id="KW-1185">Reference proteome</keyword>
<reference evidence="1 2" key="1">
    <citation type="submission" date="2018-02" db="EMBL/GenBank/DDBJ databases">
        <title>FDA/CDC Antimicrobial Resistant Isolate Bank Genome Sequencing.</title>
        <authorList>
            <person name="Benahmed F.H."/>
            <person name="Lutgring J.D."/>
            <person name="Yoo B."/>
            <person name="Machado M."/>
            <person name="Brown A."/>
            <person name="McAllister G."/>
            <person name="Perry A."/>
            <person name="Halpin A.L."/>
            <person name="Vavikolanu K."/>
            <person name="Ott S."/>
            <person name="Zhao X."/>
            <person name="Tallon L.J."/>
            <person name="Sadzewicz L."/>
            <person name="Aluvathingal J."/>
            <person name="Nadendla S."/>
            <person name="Voskania-kordi A."/>
            <person name="Simonyan V."/>
            <person name="Patel J."/>
            <person name="Shawar R.M."/>
        </authorList>
    </citation>
    <scope>NUCLEOTIDE SEQUENCE [LARGE SCALE GENOMIC DNA]</scope>
    <source>
        <strain evidence="1 2">AR_0356</strain>
        <plasmid evidence="1 2">unnamed2</plasmid>
    </source>
</reference>
<name>A0A2R3J598_9PSED</name>
<proteinExistence type="predicted"/>
<dbReference type="AlphaFoldDB" id="A0A2R3J598"/>
<evidence type="ECO:0000313" key="2">
    <source>
        <dbReference type="Proteomes" id="UP000238390"/>
    </source>
</evidence>
<evidence type="ECO:0000313" key="1">
    <source>
        <dbReference type="EMBL" id="AVK09296.1"/>
    </source>
</evidence>
<accession>A0A2R3J598</accession>
<dbReference type="Proteomes" id="UP000238390">
    <property type="component" value="Plasmid unnamed2"/>
</dbReference>
<dbReference type="EMBL" id="CP027170">
    <property type="protein sequence ID" value="AVK09296.1"/>
    <property type="molecule type" value="Genomic_DNA"/>
</dbReference>
<organism evidence="1 2">
    <name type="scientific">Pseudomonas paraeruginosa</name>
    <dbReference type="NCBI Taxonomy" id="2994495"/>
    <lineage>
        <taxon>Bacteria</taxon>
        <taxon>Pseudomonadati</taxon>
        <taxon>Pseudomonadota</taxon>
        <taxon>Gammaproteobacteria</taxon>
        <taxon>Pseudomonadales</taxon>
        <taxon>Pseudomonadaceae</taxon>
        <taxon>Pseudomonas</taxon>
    </lineage>
</organism>
<gene>
    <name evidence="1" type="ORF">CSB93_6522</name>
</gene>
<protein>
    <submittedName>
        <fullName evidence="1">Uncharacterized protein</fullName>
    </submittedName>
</protein>
<keyword evidence="1" id="KW-0614">Plasmid</keyword>
<sequence>MVSLSEVFGLSISELASHIQSQLDEMRDNQDSSGALDQ</sequence>